<feature type="domain" description="AMMECR1" evidence="1">
    <location>
        <begin position="298"/>
        <end position="467"/>
    </location>
</feature>
<dbReference type="PANTHER" id="PTHR13016">
    <property type="entry name" value="AMMECR1 HOMOLOG"/>
    <property type="match status" value="1"/>
</dbReference>
<dbReference type="InterPro" id="IPR036071">
    <property type="entry name" value="AMMECR1_dom_sf"/>
</dbReference>
<dbReference type="OrthoDB" id="159752at2"/>
<dbReference type="KEGG" id="cad:Curi_c10260"/>
<protein>
    <submittedName>
        <fullName evidence="2">Extradiol ring-cleavage dioxygenase, class III protein, subunit B</fullName>
    </submittedName>
</protein>
<dbReference type="STRING" id="1128398.Curi_c10260"/>
<name>K0AZB2_GOTA9</name>
<dbReference type="Gene3D" id="3.40.830.10">
    <property type="entry name" value="LigB-like"/>
    <property type="match status" value="1"/>
</dbReference>
<dbReference type="Pfam" id="PF01871">
    <property type="entry name" value="AMMECR1"/>
    <property type="match status" value="1"/>
</dbReference>
<keyword evidence="2" id="KW-0560">Oxidoreductase</keyword>
<accession>K0AZB2</accession>
<dbReference type="InterPro" id="IPR027485">
    <property type="entry name" value="AMMECR1_N"/>
</dbReference>
<dbReference type="PROSITE" id="PS51112">
    <property type="entry name" value="AMMECR1"/>
    <property type="match status" value="1"/>
</dbReference>
<dbReference type="eggNOG" id="COG2078">
    <property type="taxonomic scope" value="Bacteria"/>
</dbReference>
<proteinExistence type="predicted"/>
<gene>
    <name evidence="2" type="primary">ligB</name>
    <name evidence="2" type="ordered locus">Curi_c10260</name>
</gene>
<dbReference type="HOGENOM" id="CLU_048702_0_0_9"/>
<dbReference type="Proteomes" id="UP000006094">
    <property type="component" value="Chromosome"/>
</dbReference>
<evidence type="ECO:0000259" key="1">
    <source>
        <dbReference type="PROSITE" id="PS51112"/>
    </source>
</evidence>
<sequence length="467" mass="52840">MGKILGHFITPHPPIIIPEIGMGEEDKVINTVNSMKKIAKDIRELQPDTIVIITPHGPMFRDAIAISDIENIKGTFGIFEQPDVKLENNIDVSLTKRIINYTLEEDISIASITNNSEKEYGIVCELDHGSMVPLYYINREYKDYRIVHITYGILSKDELYKFGMIIKQAILDEDKSAVIIASGDLSHRLSNSGPYEYSPNGSKFDKQLLTLLESGDTLGVFTMDKDLIEEAGECGLRSFYILLGIMDTDEIKGELLSYEGTFGVGYGVLKFITKDGEKESYLEKIIEINKEDIIRKLRSEDIYVKLARESLNYYLENEEYMPIPENIPEDLLNIKRGVFVSFKKEGELRGCIGTILPTTNNVVFEIIKNSVEAGTKDPRFFPIDNDELDYLEVSVDEIMEPEPATFDSLDPKRYGVIVRSGMRTGLLLPDLEGVDTSAEQVDISLQKAGISKSDKYTLERFEVIRHR</sequence>
<dbReference type="CDD" id="cd07951">
    <property type="entry name" value="ED_3B_N_AMMECR1"/>
    <property type="match status" value="1"/>
</dbReference>
<dbReference type="SUPFAM" id="SSF53213">
    <property type="entry name" value="LigB-like"/>
    <property type="match status" value="1"/>
</dbReference>
<dbReference type="GO" id="GO:0016702">
    <property type="term" value="F:oxidoreductase activity, acting on single donors with incorporation of molecular oxygen, incorporation of two atoms of oxygen"/>
    <property type="evidence" value="ECO:0007669"/>
    <property type="project" value="UniProtKB-ARBA"/>
</dbReference>
<dbReference type="InterPro" id="IPR002733">
    <property type="entry name" value="AMMECR1_domain"/>
</dbReference>
<dbReference type="InterPro" id="IPR004183">
    <property type="entry name" value="Xdiol_dOase_suB"/>
</dbReference>
<dbReference type="InterPro" id="IPR027623">
    <property type="entry name" value="AmmeMemoSam_A"/>
</dbReference>
<dbReference type="PANTHER" id="PTHR13016:SF0">
    <property type="entry name" value="AMME SYNDROME CANDIDATE GENE 1 PROTEIN"/>
    <property type="match status" value="1"/>
</dbReference>
<dbReference type="Gene3D" id="3.30.700.20">
    <property type="entry name" value="Hypothetical protein ph0010, domain 1"/>
    <property type="match status" value="1"/>
</dbReference>
<dbReference type="NCBIfam" id="TIGR04335">
    <property type="entry name" value="AmmeMemoSam_A"/>
    <property type="match status" value="1"/>
</dbReference>
<dbReference type="InterPro" id="IPR023473">
    <property type="entry name" value="AMMECR1"/>
</dbReference>
<keyword evidence="2" id="KW-0223">Dioxygenase</keyword>
<evidence type="ECO:0000313" key="3">
    <source>
        <dbReference type="Proteomes" id="UP000006094"/>
    </source>
</evidence>
<dbReference type="EMBL" id="CP003326">
    <property type="protein sequence ID" value="AFS78040.1"/>
    <property type="molecule type" value="Genomic_DNA"/>
</dbReference>
<dbReference type="RefSeq" id="WP_014967177.1">
    <property type="nucleotide sequence ID" value="NC_018664.1"/>
</dbReference>
<dbReference type="AlphaFoldDB" id="K0AZB2"/>
<organism evidence="2 3">
    <name type="scientific">Gottschalkia acidurici (strain ATCC 7906 / DSM 604 / BCRC 14475 / CIP 104303 / KCTC 5404 / NCIMB 10678 / 9a)</name>
    <name type="common">Clostridium acidurici</name>
    <dbReference type="NCBI Taxonomy" id="1128398"/>
    <lineage>
        <taxon>Bacteria</taxon>
        <taxon>Bacillati</taxon>
        <taxon>Bacillota</taxon>
        <taxon>Tissierellia</taxon>
        <taxon>Tissierellales</taxon>
        <taxon>Gottschalkiaceae</taxon>
        <taxon>Gottschalkia</taxon>
    </lineage>
</organism>
<dbReference type="PATRIC" id="fig|1128398.3.peg.1027"/>
<dbReference type="SUPFAM" id="SSF143447">
    <property type="entry name" value="AMMECR1-like"/>
    <property type="match status" value="1"/>
</dbReference>
<dbReference type="eggNOG" id="COG3885">
    <property type="taxonomic scope" value="Bacteria"/>
</dbReference>
<evidence type="ECO:0000313" key="2">
    <source>
        <dbReference type="EMBL" id="AFS78040.1"/>
    </source>
</evidence>
<dbReference type="Pfam" id="PF02900">
    <property type="entry name" value="LigB"/>
    <property type="match status" value="1"/>
</dbReference>
<dbReference type="GO" id="GO:0008198">
    <property type="term" value="F:ferrous iron binding"/>
    <property type="evidence" value="ECO:0007669"/>
    <property type="project" value="InterPro"/>
</dbReference>
<dbReference type="NCBIfam" id="TIGR04336">
    <property type="entry name" value="AmmeMemoSam_B"/>
    <property type="match status" value="1"/>
</dbReference>
<reference evidence="2 3" key="1">
    <citation type="journal article" date="2012" name="PLoS ONE">
        <title>The purine-utilizing bacterium Clostridium acidurici 9a: a genome-guided metabolic reconsideration.</title>
        <authorList>
            <person name="Hartwich K."/>
            <person name="Poehlein A."/>
            <person name="Daniel R."/>
        </authorList>
    </citation>
    <scope>NUCLEOTIDE SEQUENCE [LARGE SCALE GENOMIC DNA]</scope>
    <source>
        <strain evidence="3">ATCC 7906 / DSM 604 / BCRC 14475 / CIP 104303 / KCTC 5404 / NCIMB 10678 / 9a</strain>
    </source>
</reference>
<keyword evidence="3" id="KW-1185">Reference proteome</keyword>